<evidence type="ECO:0000256" key="3">
    <source>
        <dbReference type="ARBA" id="ARBA00012560"/>
    </source>
</evidence>
<evidence type="ECO:0000256" key="4">
    <source>
        <dbReference type="ARBA" id="ARBA00020295"/>
    </source>
</evidence>
<dbReference type="InterPro" id="IPR017853">
    <property type="entry name" value="GH"/>
</dbReference>
<dbReference type="NCBIfam" id="TIGR00217">
    <property type="entry name" value="malQ"/>
    <property type="match status" value="1"/>
</dbReference>
<reference evidence="11 12" key="1">
    <citation type="journal article" date="2013" name="Genome Announc.">
        <title>Draft Genome Sequence of Sphingobium quisquiliarum Strain P25T, a Novel Hexachlorocyclohexane (HCH)-Degrading Bacterium Isolated from an HCH Dumpsite.</title>
        <authorList>
            <person name="Kumar Singh A."/>
            <person name="Sangwan N."/>
            <person name="Sharma A."/>
            <person name="Gupta V."/>
            <person name="Khurana J.P."/>
            <person name="Lal R."/>
        </authorList>
    </citation>
    <scope>NUCLEOTIDE SEQUENCE [LARGE SCALE GENOMIC DNA]</scope>
    <source>
        <strain evidence="11 12">P25</strain>
    </source>
</reference>
<dbReference type="EMBL" id="ATHO01000032">
    <property type="protein sequence ID" value="EQB10444.1"/>
    <property type="molecule type" value="Genomic_DNA"/>
</dbReference>
<dbReference type="Proteomes" id="UP000015525">
    <property type="component" value="Unassembled WGS sequence"/>
</dbReference>
<evidence type="ECO:0000256" key="6">
    <source>
        <dbReference type="ARBA" id="ARBA00022679"/>
    </source>
</evidence>
<evidence type="ECO:0000256" key="5">
    <source>
        <dbReference type="ARBA" id="ARBA00022676"/>
    </source>
</evidence>
<dbReference type="GO" id="GO:0005975">
    <property type="term" value="P:carbohydrate metabolic process"/>
    <property type="evidence" value="ECO:0007669"/>
    <property type="project" value="InterPro"/>
</dbReference>
<evidence type="ECO:0000256" key="1">
    <source>
        <dbReference type="ARBA" id="ARBA00000439"/>
    </source>
</evidence>
<proteinExistence type="inferred from homology"/>
<evidence type="ECO:0000256" key="10">
    <source>
        <dbReference type="RuleBase" id="RU361207"/>
    </source>
</evidence>
<evidence type="ECO:0000256" key="2">
    <source>
        <dbReference type="ARBA" id="ARBA00005684"/>
    </source>
</evidence>
<comment type="caution">
    <text evidence="11">The sequence shown here is derived from an EMBL/GenBank/DDBJ whole genome shotgun (WGS) entry which is preliminary data.</text>
</comment>
<dbReference type="PANTHER" id="PTHR32438">
    <property type="entry name" value="4-ALPHA-GLUCANOTRANSFERASE DPE1, CHLOROPLASTIC/AMYLOPLASTIC"/>
    <property type="match status" value="1"/>
</dbReference>
<evidence type="ECO:0000313" key="11">
    <source>
        <dbReference type="EMBL" id="EQB10444.1"/>
    </source>
</evidence>
<keyword evidence="12" id="KW-1185">Reference proteome</keyword>
<evidence type="ECO:0000256" key="7">
    <source>
        <dbReference type="ARBA" id="ARBA00023277"/>
    </source>
</evidence>
<keyword evidence="5 10" id="KW-0328">Glycosyltransferase</keyword>
<keyword evidence="6 10" id="KW-0808">Transferase</keyword>
<evidence type="ECO:0000256" key="8">
    <source>
        <dbReference type="ARBA" id="ARBA00031423"/>
    </source>
</evidence>
<accession>T0ILC0</accession>
<evidence type="ECO:0000313" key="12">
    <source>
        <dbReference type="Proteomes" id="UP000015525"/>
    </source>
</evidence>
<keyword evidence="7 10" id="KW-0119">Carbohydrate metabolism</keyword>
<dbReference type="AlphaFoldDB" id="T0ILC0"/>
<evidence type="ECO:0000256" key="9">
    <source>
        <dbReference type="ARBA" id="ARBA00031501"/>
    </source>
</evidence>
<gene>
    <name evidence="11" type="ORF">L288_03955</name>
</gene>
<comment type="catalytic activity">
    <reaction evidence="1 10">
        <text>Transfers a segment of a (1-&gt;4)-alpha-D-glucan to a new position in an acceptor, which may be glucose or a (1-&gt;4)-alpha-D-glucan.</text>
        <dbReference type="EC" id="2.4.1.25"/>
    </reaction>
</comment>
<dbReference type="GO" id="GO:0004134">
    <property type="term" value="F:4-alpha-glucanotransferase activity"/>
    <property type="evidence" value="ECO:0007669"/>
    <property type="project" value="UniProtKB-EC"/>
</dbReference>
<dbReference type="EC" id="2.4.1.25" evidence="3 10"/>
<dbReference type="Pfam" id="PF02446">
    <property type="entry name" value="Glyco_hydro_77"/>
    <property type="match status" value="1"/>
</dbReference>
<dbReference type="SUPFAM" id="SSF51445">
    <property type="entry name" value="(Trans)glycosidases"/>
    <property type="match status" value="1"/>
</dbReference>
<comment type="similarity">
    <text evidence="2 10">Belongs to the disproportionating enzyme family.</text>
</comment>
<name>T0ILC0_9SPHN</name>
<dbReference type="PATRIC" id="fig|1329909.3.peg.753"/>
<sequence>MVPGAVRALHQLAEAAGVARCWQDAEGRAQTVADDALQAILEALGHRTDPERAIAESLALIQAEALEVPAFLSAEAGAAIALPPPLAAAVRAEAVGEDGAAIPLTVDNGALSPMRQAGYYRLNIEGERLTLAVAPPRCVTLTAHRRLWGAAVQIPALRGETPTSYGDFGDVAQAARALAGAGADALAISPVHALYPGDGSRFSPYSPSSRRFLNGALASPVLLGLPGPPFGEDGPLIDWERAIPERLAYLRTLFDGLTPELRARVRHWADEQGTALTTHALFDSLYLHFGRAWPTVYDHPDSDATRAFARTYAKELDFHIFVQWLADQSLDAAQREAKAAGMAVGLIADLAVGVDPAGSDAWAMPGLMLSGLSIGAPPDPLGPDGQNWGLTSFSPAGLKRSAFQPFIETLRTALRHAGALRIDHGFGLKRLWVVPQGGSAADGAYVSFPFDDLLRVIAIESHRASAAIIAEDLGTMPPGFRDAMSARGIYGMRVLWFERDEAGAFRSAAQVPEDSVAMTGTHDTPTVAGWWTGRDIEWNRALGRSGADEARRDEEREALWRAVGDGNSPPAPNDPAPVVDAALAHVASSPASLAIVPLEDLAALEEQPNLPGTVDEHPNWRRRMPAPVDQMLDDPAITHRAALIDRKRSQ</sequence>
<dbReference type="Gene3D" id="3.20.20.80">
    <property type="entry name" value="Glycosidases"/>
    <property type="match status" value="1"/>
</dbReference>
<organism evidence="11 12">
    <name type="scientific">Sphingobium quisquiliarum P25</name>
    <dbReference type="NCBI Taxonomy" id="1329909"/>
    <lineage>
        <taxon>Bacteria</taxon>
        <taxon>Pseudomonadati</taxon>
        <taxon>Pseudomonadota</taxon>
        <taxon>Alphaproteobacteria</taxon>
        <taxon>Sphingomonadales</taxon>
        <taxon>Sphingomonadaceae</taxon>
        <taxon>Sphingobium</taxon>
    </lineage>
</organism>
<protein>
    <recommendedName>
        <fullName evidence="4 10">4-alpha-glucanotransferase</fullName>
        <ecNumber evidence="3 10">2.4.1.25</ecNumber>
    </recommendedName>
    <alternativeName>
        <fullName evidence="8 10">Amylomaltase</fullName>
    </alternativeName>
    <alternativeName>
        <fullName evidence="9 10">Disproportionating enzyme</fullName>
    </alternativeName>
</protein>
<dbReference type="PANTHER" id="PTHR32438:SF5">
    <property type="entry name" value="4-ALPHA-GLUCANOTRANSFERASE DPE1, CHLOROPLASTIC_AMYLOPLASTIC"/>
    <property type="match status" value="1"/>
</dbReference>
<dbReference type="InterPro" id="IPR003385">
    <property type="entry name" value="Glyco_hydro_77"/>
</dbReference>